<evidence type="ECO:0000256" key="2">
    <source>
        <dbReference type="ARBA" id="ARBA00022490"/>
    </source>
</evidence>
<dbReference type="Pfam" id="PF17779">
    <property type="entry name" value="WHD_NOD2"/>
    <property type="match status" value="1"/>
</dbReference>
<dbReference type="Ensembl" id="ENSNNAT00000003333.1">
    <property type="protein sequence ID" value="ENSNNAP00000003175.1"/>
    <property type="gene ID" value="ENSNNAG00000002165.1"/>
</dbReference>
<dbReference type="AlphaFoldDB" id="A0A8C6VBL3"/>
<dbReference type="InterPro" id="IPR007111">
    <property type="entry name" value="NACHT_NTPase"/>
</dbReference>
<dbReference type="Pfam" id="PF05729">
    <property type="entry name" value="NACHT"/>
    <property type="match status" value="1"/>
</dbReference>
<evidence type="ECO:0000313" key="12">
    <source>
        <dbReference type="Proteomes" id="UP000694559"/>
    </source>
</evidence>
<protein>
    <recommendedName>
        <fullName evidence="13">NACHT domain-containing protein</fullName>
    </recommendedName>
</protein>
<reference evidence="11" key="2">
    <citation type="submission" date="2025-09" db="UniProtKB">
        <authorList>
            <consortium name="Ensembl"/>
        </authorList>
    </citation>
    <scope>IDENTIFICATION</scope>
</reference>
<evidence type="ECO:0000256" key="8">
    <source>
        <dbReference type="ARBA" id="ARBA00023233"/>
    </source>
</evidence>
<dbReference type="PANTHER" id="PTHR45690">
    <property type="entry name" value="NACHT, LRR AND PYD DOMAINS-CONTAINING PROTEIN 12"/>
    <property type="match status" value="1"/>
</dbReference>
<dbReference type="InterPro" id="IPR032675">
    <property type="entry name" value="LRR_dom_sf"/>
</dbReference>
<dbReference type="InterPro" id="IPR041267">
    <property type="entry name" value="NLRP_HD2"/>
</dbReference>
<evidence type="ECO:0000256" key="1">
    <source>
        <dbReference type="ARBA" id="ARBA00004110"/>
    </source>
</evidence>
<keyword evidence="8" id="KW-1271">Inflammasome</keyword>
<dbReference type="GO" id="GO:0005829">
    <property type="term" value="C:cytosol"/>
    <property type="evidence" value="ECO:0007669"/>
    <property type="project" value="UniProtKB-SubCell"/>
</dbReference>
<dbReference type="CDD" id="cd01650">
    <property type="entry name" value="RT_nLTR_like"/>
    <property type="match status" value="1"/>
</dbReference>
<dbReference type="GO" id="GO:0006954">
    <property type="term" value="P:inflammatory response"/>
    <property type="evidence" value="ECO:0007669"/>
    <property type="project" value="UniProtKB-KW"/>
</dbReference>
<evidence type="ECO:0000256" key="4">
    <source>
        <dbReference type="ARBA" id="ARBA00022741"/>
    </source>
</evidence>
<name>A0A8C6VBL3_NAJNA</name>
<dbReference type="SUPFAM" id="SSF52540">
    <property type="entry name" value="P-loop containing nucleoside triphosphate hydrolases"/>
    <property type="match status" value="1"/>
</dbReference>
<keyword evidence="5" id="KW-0067">ATP-binding</keyword>
<evidence type="ECO:0000256" key="6">
    <source>
        <dbReference type="ARBA" id="ARBA00022843"/>
    </source>
</evidence>
<evidence type="ECO:0000259" key="9">
    <source>
        <dbReference type="PROSITE" id="PS50837"/>
    </source>
</evidence>
<organism evidence="11 12">
    <name type="scientific">Naja naja</name>
    <name type="common">Indian cobra</name>
    <dbReference type="NCBI Taxonomy" id="35670"/>
    <lineage>
        <taxon>Eukaryota</taxon>
        <taxon>Metazoa</taxon>
        <taxon>Chordata</taxon>
        <taxon>Craniata</taxon>
        <taxon>Vertebrata</taxon>
        <taxon>Euteleostomi</taxon>
        <taxon>Lepidosauria</taxon>
        <taxon>Squamata</taxon>
        <taxon>Bifurcata</taxon>
        <taxon>Unidentata</taxon>
        <taxon>Episquamata</taxon>
        <taxon>Toxicofera</taxon>
        <taxon>Serpentes</taxon>
        <taxon>Colubroidea</taxon>
        <taxon>Elapidae</taxon>
        <taxon>Elapinae</taxon>
        <taxon>Naja</taxon>
    </lineage>
</organism>
<evidence type="ECO:0000256" key="3">
    <source>
        <dbReference type="ARBA" id="ARBA00022737"/>
    </source>
</evidence>
<evidence type="ECO:0000313" key="11">
    <source>
        <dbReference type="Ensembl" id="ENSNNAP00000003175.1"/>
    </source>
</evidence>
<dbReference type="SUPFAM" id="SSF52047">
    <property type="entry name" value="RNI-like"/>
    <property type="match status" value="1"/>
</dbReference>
<dbReference type="GO" id="GO:0005524">
    <property type="term" value="F:ATP binding"/>
    <property type="evidence" value="ECO:0007669"/>
    <property type="project" value="UniProtKB-KW"/>
</dbReference>
<evidence type="ECO:0000259" key="10">
    <source>
        <dbReference type="PROSITE" id="PS50878"/>
    </source>
</evidence>
<dbReference type="PROSITE" id="PS50837">
    <property type="entry name" value="NACHT"/>
    <property type="match status" value="1"/>
</dbReference>
<keyword evidence="2" id="KW-0963">Cytoplasm</keyword>
<keyword evidence="12" id="KW-1185">Reference proteome</keyword>
<proteinExistence type="predicted"/>
<comment type="subcellular location">
    <subcellularLocation>
        <location evidence="1">Inflammasome</location>
    </subcellularLocation>
</comment>
<keyword evidence="4" id="KW-0547">Nucleotide-binding</keyword>
<dbReference type="Gene3D" id="3.40.50.300">
    <property type="entry name" value="P-loop containing nucleotide triphosphate hydrolases"/>
    <property type="match status" value="1"/>
</dbReference>
<keyword evidence="7" id="KW-0395">Inflammatory response</keyword>
<dbReference type="InterPro" id="IPR000477">
    <property type="entry name" value="RT_dom"/>
</dbReference>
<feature type="domain" description="NACHT" evidence="9">
    <location>
        <begin position="65"/>
        <end position="367"/>
    </location>
</feature>
<sequence length="850" mass="98485">KLWTIHHLCRYSKLIILDYHPSEEEREDEILAMGRKHLEIMSKRADSSTSIETLFNPDKYGLIPQVVVLQGAAGIGKTITAKKIIFDWASQLLYQDKFNYVFYICCRKINVHAESEKSSIAEIISEEWLKCHESKNVIQNILKNEEKLLFIIDGFDELKYSFDQSENYFFFPKSSLIITTRPTALEKLHQCLERPRNVEILGFSVKERQEYFHKFFENGVQATQALRFVKQNDTLFTMCVIPLVSWIICTVVKQEMESGKDLQKIPYTLTAIYMLYLSSLLKFHHKEAKQDVQSNVKGLCSLAAEGVWKQKTLFMEEEVKKYTLNQGDFLPLFLNQSIFKRGIDCIQTYSFVHLSFQEFFAALFYILEKGEELHAENWNKILQMLLKRDKSFRADFAVGFRFLFGFLNEKRMKELKQEFGWEISPKIKEFLLDCVKDSITKTRPNFQLQKEMLSYLYETQDDNFIKNAISELLSIIYDISFRTSSLPNLWSLATVIPIFKKGDPILVENYRPISLCCVTYKVMESIINQFITLYLKSNTRLSKKQFGFRKKLSCNLQLLHCKNIWATLLDQGKAIDAIYIDFWKAFDSVVHDKLLLKLNSYGISRSLHMWITAFLSNRQQIVKIGRAISNPTPVNSDAPQGSVLGPTLFILYINDLCDHLISNCVLFADDVKLFNTTEDATVLQSDLDYVSEWSNNCESSSRHLAEVLRKNQTLSLSLNNPDDQPMKELCEVTFFSIEFHLGNCSLLLMFWKYIQGEAGQLPNVNTFPSIPKGINSMPDFQDIIICFWTHLSRLTGETLNGSSSRHLAEVLRKNQRLRTLSLSLNSPDDQPMKELCDGLKYPECTVETLR</sequence>
<dbReference type="InterPro" id="IPR027417">
    <property type="entry name" value="P-loop_NTPase"/>
</dbReference>
<evidence type="ECO:0000256" key="7">
    <source>
        <dbReference type="ARBA" id="ARBA00023198"/>
    </source>
</evidence>
<dbReference type="SUPFAM" id="SSF56672">
    <property type="entry name" value="DNA/RNA polymerases"/>
    <property type="match status" value="1"/>
</dbReference>
<dbReference type="InterPro" id="IPR050637">
    <property type="entry name" value="NLRP_innate_immun_reg"/>
</dbReference>
<reference evidence="11" key="1">
    <citation type="submission" date="2025-08" db="UniProtKB">
        <authorList>
            <consortium name="Ensembl"/>
        </authorList>
    </citation>
    <scope>IDENTIFICATION</scope>
</reference>
<dbReference type="Proteomes" id="UP000694559">
    <property type="component" value="Unplaced"/>
</dbReference>
<dbReference type="Pfam" id="PF17776">
    <property type="entry name" value="NLRC4_HD2"/>
    <property type="match status" value="1"/>
</dbReference>
<feature type="domain" description="Reverse transcriptase" evidence="10">
    <location>
        <begin position="479"/>
        <end position="737"/>
    </location>
</feature>
<evidence type="ECO:0000256" key="5">
    <source>
        <dbReference type="ARBA" id="ARBA00022840"/>
    </source>
</evidence>
<keyword evidence="6" id="KW-0832">Ubl conjugation</keyword>
<dbReference type="InterPro" id="IPR043502">
    <property type="entry name" value="DNA/RNA_pol_sf"/>
</dbReference>
<keyword evidence="3" id="KW-0677">Repeat</keyword>
<dbReference type="GeneTree" id="ENSGT00940000160873"/>
<dbReference type="Pfam" id="PF00078">
    <property type="entry name" value="RVT_1"/>
    <property type="match status" value="1"/>
</dbReference>
<evidence type="ECO:0008006" key="13">
    <source>
        <dbReference type="Google" id="ProtNLM"/>
    </source>
</evidence>
<dbReference type="Gene3D" id="3.80.10.10">
    <property type="entry name" value="Ribonuclease Inhibitor"/>
    <property type="match status" value="1"/>
</dbReference>
<dbReference type="InterPro" id="IPR041075">
    <property type="entry name" value="NOD1/2_WH"/>
</dbReference>
<dbReference type="OrthoDB" id="120976at2759"/>
<dbReference type="GO" id="GO:0045087">
    <property type="term" value="P:innate immune response"/>
    <property type="evidence" value="ECO:0007669"/>
    <property type="project" value="UniProtKB-KW"/>
</dbReference>
<dbReference type="PANTHER" id="PTHR45690:SF19">
    <property type="entry name" value="NACHT, LRR AND PYD DOMAINS-CONTAINING PROTEIN 3"/>
    <property type="match status" value="1"/>
</dbReference>
<accession>A0A8C6VBL3</accession>
<dbReference type="PROSITE" id="PS50878">
    <property type="entry name" value="RT_POL"/>
    <property type="match status" value="1"/>
</dbReference>